<feature type="region of interest" description="Disordered" evidence="2">
    <location>
        <begin position="1"/>
        <end position="26"/>
    </location>
</feature>
<evidence type="ECO:0000313" key="4">
    <source>
        <dbReference type="EMBL" id="KAK6618433.1"/>
    </source>
</evidence>
<proteinExistence type="predicted"/>
<protein>
    <recommendedName>
        <fullName evidence="3">C2H2-type domain-containing protein</fullName>
    </recommendedName>
</protein>
<dbReference type="SMART" id="SM00355">
    <property type="entry name" value="ZnF_C2H2"/>
    <property type="match status" value="3"/>
</dbReference>
<keyword evidence="1" id="KW-0479">Metal-binding</keyword>
<gene>
    <name evidence="4" type="ORF">RUM43_013626</name>
</gene>
<evidence type="ECO:0000259" key="3">
    <source>
        <dbReference type="PROSITE" id="PS50157"/>
    </source>
</evidence>
<name>A0AAN8NJ95_POLSC</name>
<accession>A0AAN8NJ95</accession>
<dbReference type="GO" id="GO:0008270">
    <property type="term" value="F:zinc ion binding"/>
    <property type="evidence" value="ECO:0007669"/>
    <property type="project" value="UniProtKB-KW"/>
</dbReference>
<evidence type="ECO:0000313" key="5">
    <source>
        <dbReference type="Proteomes" id="UP001372834"/>
    </source>
</evidence>
<evidence type="ECO:0000256" key="1">
    <source>
        <dbReference type="PROSITE-ProRule" id="PRU00042"/>
    </source>
</evidence>
<dbReference type="AlphaFoldDB" id="A0AAN8NJ95"/>
<comment type="caution">
    <text evidence="4">The sequence shown here is derived from an EMBL/GenBank/DDBJ whole genome shotgun (WGS) entry which is preliminary data.</text>
</comment>
<dbReference type="PROSITE" id="PS00028">
    <property type="entry name" value="ZINC_FINGER_C2H2_1"/>
    <property type="match status" value="2"/>
</dbReference>
<dbReference type="InterPro" id="IPR013087">
    <property type="entry name" value="Znf_C2H2_type"/>
</dbReference>
<sequence length="169" mass="19982">MESVVQLEQEKTSNQEDGTDAENKVPTEKSRQCPICHVYYKYGNSYWQHVRYVHASFLCQCIICEKCYKRTTMAKHHVLHSHKIAWHLCGNYVRKIRKSELQQKQDGLSENPMKNICQKFYRKKILHLIQAFNCYDCSSSFTTINELFEHVKIHKDSKENDTSDETSQN</sequence>
<evidence type="ECO:0000256" key="2">
    <source>
        <dbReference type="SAM" id="MobiDB-lite"/>
    </source>
</evidence>
<feature type="domain" description="C2H2-type" evidence="3">
    <location>
        <begin position="132"/>
        <end position="159"/>
    </location>
</feature>
<reference evidence="4 5" key="1">
    <citation type="submission" date="2023-10" db="EMBL/GenBank/DDBJ databases">
        <title>Genomes of two closely related lineages of the louse Polyplax serrata with different host specificities.</title>
        <authorList>
            <person name="Martinu J."/>
            <person name="Tarabai H."/>
            <person name="Stefka J."/>
            <person name="Hypsa V."/>
        </authorList>
    </citation>
    <scope>NUCLEOTIDE SEQUENCE [LARGE SCALE GENOMIC DNA]</scope>
    <source>
        <strain evidence="4">HR10_N</strain>
    </source>
</reference>
<dbReference type="Gene3D" id="3.30.160.60">
    <property type="entry name" value="Classic Zinc Finger"/>
    <property type="match status" value="1"/>
</dbReference>
<dbReference type="Proteomes" id="UP001372834">
    <property type="component" value="Unassembled WGS sequence"/>
</dbReference>
<dbReference type="PROSITE" id="PS50157">
    <property type="entry name" value="ZINC_FINGER_C2H2_2"/>
    <property type="match status" value="1"/>
</dbReference>
<keyword evidence="1" id="KW-0863">Zinc-finger</keyword>
<keyword evidence="1" id="KW-0862">Zinc</keyword>
<organism evidence="4 5">
    <name type="scientific">Polyplax serrata</name>
    <name type="common">Common mouse louse</name>
    <dbReference type="NCBI Taxonomy" id="468196"/>
    <lineage>
        <taxon>Eukaryota</taxon>
        <taxon>Metazoa</taxon>
        <taxon>Ecdysozoa</taxon>
        <taxon>Arthropoda</taxon>
        <taxon>Hexapoda</taxon>
        <taxon>Insecta</taxon>
        <taxon>Pterygota</taxon>
        <taxon>Neoptera</taxon>
        <taxon>Paraneoptera</taxon>
        <taxon>Psocodea</taxon>
        <taxon>Troctomorpha</taxon>
        <taxon>Phthiraptera</taxon>
        <taxon>Anoplura</taxon>
        <taxon>Polyplacidae</taxon>
        <taxon>Polyplax</taxon>
    </lineage>
</organism>
<dbReference type="EMBL" id="JAWJWE010000042">
    <property type="protein sequence ID" value="KAK6618433.1"/>
    <property type="molecule type" value="Genomic_DNA"/>
</dbReference>